<keyword evidence="3" id="KW-1185">Reference proteome</keyword>
<evidence type="ECO:0000313" key="3">
    <source>
        <dbReference type="Proteomes" id="UP000489600"/>
    </source>
</evidence>
<comment type="caution">
    <text evidence="2">The sequence shown here is derived from an EMBL/GenBank/DDBJ whole genome shotgun (WGS) entry which is preliminary data.</text>
</comment>
<dbReference type="Proteomes" id="UP000489600">
    <property type="component" value="Unassembled WGS sequence"/>
</dbReference>
<name>A0A565AT83_9BRAS</name>
<organism evidence="2 3">
    <name type="scientific">Arabis nemorensis</name>
    <dbReference type="NCBI Taxonomy" id="586526"/>
    <lineage>
        <taxon>Eukaryota</taxon>
        <taxon>Viridiplantae</taxon>
        <taxon>Streptophyta</taxon>
        <taxon>Embryophyta</taxon>
        <taxon>Tracheophyta</taxon>
        <taxon>Spermatophyta</taxon>
        <taxon>Magnoliopsida</taxon>
        <taxon>eudicotyledons</taxon>
        <taxon>Gunneridae</taxon>
        <taxon>Pentapetalae</taxon>
        <taxon>rosids</taxon>
        <taxon>malvids</taxon>
        <taxon>Brassicales</taxon>
        <taxon>Brassicaceae</taxon>
        <taxon>Arabideae</taxon>
        <taxon>Arabis</taxon>
    </lineage>
</organism>
<reference evidence="2" key="1">
    <citation type="submission" date="2019-07" db="EMBL/GenBank/DDBJ databases">
        <authorList>
            <person name="Dittberner H."/>
        </authorList>
    </citation>
    <scope>NUCLEOTIDE SEQUENCE [LARGE SCALE GENOMIC DNA]</scope>
</reference>
<dbReference type="EMBL" id="CABITT030000001">
    <property type="protein sequence ID" value="VVA92114.1"/>
    <property type="molecule type" value="Genomic_DNA"/>
</dbReference>
<feature type="compositionally biased region" description="Basic residues" evidence="1">
    <location>
        <begin position="78"/>
        <end position="92"/>
    </location>
</feature>
<dbReference type="AlphaFoldDB" id="A0A565AT83"/>
<dbReference type="OrthoDB" id="10465347at2759"/>
<evidence type="ECO:0000256" key="1">
    <source>
        <dbReference type="SAM" id="MobiDB-lite"/>
    </source>
</evidence>
<feature type="compositionally biased region" description="Polar residues" evidence="1">
    <location>
        <begin position="34"/>
        <end position="44"/>
    </location>
</feature>
<protein>
    <submittedName>
        <fullName evidence="2">Uncharacterized protein</fullName>
    </submittedName>
</protein>
<feature type="region of interest" description="Disordered" evidence="1">
    <location>
        <begin position="30"/>
        <end position="92"/>
    </location>
</feature>
<evidence type="ECO:0000313" key="2">
    <source>
        <dbReference type="EMBL" id="VVA92114.1"/>
    </source>
</evidence>
<accession>A0A565AT83</accession>
<proteinExistence type="predicted"/>
<feature type="compositionally biased region" description="Basic residues" evidence="1">
    <location>
        <begin position="54"/>
        <end position="69"/>
    </location>
</feature>
<gene>
    <name evidence="2" type="ORF">ANE_LOCUS2559</name>
</gene>
<sequence>MGSQENVKHLEVHRFQCIKDMGILSPRRVGCNPSGHQTKISRSTGVLRHNGNNARHHHRCEPVRKRTRRTPNEVTPRLSKRHNNNHHHRDSS</sequence>